<evidence type="ECO:0000256" key="9">
    <source>
        <dbReference type="ARBA" id="ARBA00023136"/>
    </source>
</evidence>
<dbReference type="PANTHER" id="PTHR24223:SF399">
    <property type="entry name" value="ABC TRANSPORTER ATNG"/>
    <property type="match status" value="1"/>
</dbReference>
<dbReference type="FunFam" id="3.40.50.300:FF:002145">
    <property type="entry name" value="ABC transporter (MsbA subfamily)"/>
    <property type="match status" value="1"/>
</dbReference>
<evidence type="ECO:0000256" key="11">
    <source>
        <dbReference type="SAM" id="Phobius"/>
    </source>
</evidence>
<accession>A0A317VRD1</accession>
<dbReference type="Proteomes" id="UP000246702">
    <property type="component" value="Unassembled WGS sequence"/>
</dbReference>
<feature type="domain" description="ABC transmembrane type-1" evidence="13">
    <location>
        <begin position="249"/>
        <end position="472"/>
    </location>
</feature>
<keyword evidence="6" id="KW-0547">Nucleotide-binding</keyword>
<dbReference type="Pfam" id="PF00664">
    <property type="entry name" value="ABC_membrane"/>
    <property type="match status" value="1"/>
</dbReference>
<evidence type="ECO:0000256" key="6">
    <source>
        <dbReference type="ARBA" id="ARBA00022741"/>
    </source>
</evidence>
<evidence type="ECO:0000256" key="1">
    <source>
        <dbReference type="ARBA" id="ARBA00004651"/>
    </source>
</evidence>
<comment type="similarity">
    <text evidence="2">Belongs to the ABC transporter superfamily. ABCC family. Conjugate transporter (TC 3.A.1.208) subfamily.</text>
</comment>
<comment type="subcellular location">
    <subcellularLocation>
        <location evidence="1">Cell membrane</location>
        <topology evidence="1">Multi-pass membrane protein</topology>
    </subcellularLocation>
</comment>
<dbReference type="Gene3D" id="3.40.50.300">
    <property type="entry name" value="P-loop containing nucleotide triphosphate hydrolases"/>
    <property type="match status" value="2"/>
</dbReference>
<keyword evidence="3" id="KW-0813">Transport</keyword>
<dbReference type="GO" id="GO:0140359">
    <property type="term" value="F:ABC-type transporter activity"/>
    <property type="evidence" value="ECO:0007669"/>
    <property type="project" value="InterPro"/>
</dbReference>
<dbReference type="GeneID" id="37116213"/>
<dbReference type="RefSeq" id="XP_025464116.1">
    <property type="nucleotide sequence ID" value="XM_025614070.1"/>
</dbReference>
<feature type="transmembrane region" description="Helical" evidence="11">
    <location>
        <begin position="329"/>
        <end position="353"/>
    </location>
</feature>
<evidence type="ECO:0000259" key="13">
    <source>
        <dbReference type="PROSITE" id="PS50929"/>
    </source>
</evidence>
<dbReference type="PROSITE" id="PS00211">
    <property type="entry name" value="ABC_TRANSPORTER_1"/>
    <property type="match status" value="1"/>
</dbReference>
<dbReference type="GO" id="GO:0005886">
    <property type="term" value="C:plasma membrane"/>
    <property type="evidence" value="ECO:0007669"/>
    <property type="project" value="UniProtKB-SubCell"/>
</dbReference>
<keyword evidence="5 11" id="KW-0812">Transmembrane</keyword>
<dbReference type="Pfam" id="PF00005">
    <property type="entry name" value="ABC_tran"/>
    <property type="match status" value="1"/>
</dbReference>
<comment type="caution">
    <text evidence="14">The sequence shown here is derived from an EMBL/GenBank/DDBJ whole genome shotgun (WGS) entry which is preliminary data.</text>
</comment>
<dbReference type="AlphaFoldDB" id="A0A317VRD1"/>
<dbReference type="STRING" id="1450535.A0A317VRD1"/>
<evidence type="ECO:0000256" key="2">
    <source>
        <dbReference type="ARBA" id="ARBA00009726"/>
    </source>
</evidence>
<keyword evidence="14" id="KW-0378">Hydrolase</keyword>
<feature type="domain" description="ABC transporter" evidence="12">
    <location>
        <begin position="507"/>
        <end position="739"/>
    </location>
</feature>
<dbReference type="PANTHER" id="PTHR24223">
    <property type="entry name" value="ATP-BINDING CASSETTE SUB-FAMILY C"/>
    <property type="match status" value="1"/>
</dbReference>
<dbReference type="InterPro" id="IPR017871">
    <property type="entry name" value="ABC_transporter-like_CS"/>
</dbReference>
<sequence>MSYCSQAAWLQNTIVRKAICRVASEDEFDGDWYRTGIEACALDEDIKLLPLGDDTMLGSREVTLSGGQKQRMVVWLNGVLSSIYAKAESRVVTNLFGPTGLLRRTGSTVIMVTHAVHQLHLADQIIALDSSGRIIQKGPWEEFRKVMIKGLQSDTMTDISVVKTAVEPEQKKPLPKSVIGPTANDFADLSQRTGDLSVYKFYVNSFGWKLSLAMLATVIMVAITTYFPHVWLQLYTAGAVRHVSLFCSVYSVVALSARIVFIHLIPKSGGSLHKTLLQTVIRAPQSYFDKTDSGTILNLFSQDMTLVDSALPISMIITLQGLANGLAQIGLIASGSSYMALTIPVLLCLLNLLQNMRLLDLEAKSPLYTHFMETLEGLVTIRAFGWQQEFNEISNALLNNSQRPYYLLYCIQRWLNLELRLLIGSLAIIMVTLAVTLRGSTSGGQIGIALNGMLGFNATLEMLFMFWTSLETSLGAIARLKNTAQYTQTEAEGDQYPRAEWPESGEVVFRGVCASYGPDAPALTDVTLTVPPGMKVGICGRTGSGKSSLLSTLLCILDLDAGEILIDGYNIHQLPRNTVRSRMISITQEAFFLSASVRENADLSQSSTDDVIRSALIQTGLWTTINNKGGLDADMKNMSLSQGQQQLFCLARVIIKKNKSRILVLDKATSGMDNETDKLMQEVLGTEFTDHMVITVAHRLDAILDSDLIAVLDQGRVVEYGPPSQLLSRQSLFQELCNQ</sequence>
<dbReference type="Gene3D" id="1.20.1560.10">
    <property type="entry name" value="ABC transporter type 1, transmembrane domain"/>
    <property type="match status" value="1"/>
</dbReference>
<dbReference type="InterPro" id="IPR050173">
    <property type="entry name" value="ABC_transporter_C-like"/>
</dbReference>
<keyword evidence="7" id="KW-0067">ATP-binding</keyword>
<feature type="transmembrane region" description="Helical" evidence="11">
    <location>
        <begin position="210"/>
        <end position="231"/>
    </location>
</feature>
<evidence type="ECO:0000313" key="14">
    <source>
        <dbReference type="EMBL" id="PWY76119.1"/>
    </source>
</evidence>
<reference evidence="14 15" key="1">
    <citation type="submission" date="2016-12" db="EMBL/GenBank/DDBJ databases">
        <title>The genomes of Aspergillus section Nigri reveals drivers in fungal speciation.</title>
        <authorList>
            <consortium name="DOE Joint Genome Institute"/>
            <person name="Vesth T.C."/>
            <person name="Nybo J."/>
            <person name="Theobald S."/>
            <person name="Brandl J."/>
            <person name="Frisvad J.C."/>
            <person name="Nielsen K.F."/>
            <person name="Lyhne E.K."/>
            <person name="Kogle M.E."/>
            <person name="Kuo A."/>
            <person name="Riley R."/>
            <person name="Clum A."/>
            <person name="Nolan M."/>
            <person name="Lipzen A."/>
            <person name="Salamov A."/>
            <person name="Henrissat B."/>
            <person name="Wiebenga A."/>
            <person name="De Vries R.P."/>
            <person name="Grigoriev I.V."/>
            <person name="Mortensen U.H."/>
            <person name="Andersen M.R."/>
            <person name="Baker S.E."/>
        </authorList>
    </citation>
    <scope>NUCLEOTIDE SEQUENCE [LARGE SCALE GENOMIC DNA]</scope>
    <source>
        <strain evidence="14 15">CBS 115572</strain>
    </source>
</reference>
<keyword evidence="8 11" id="KW-1133">Transmembrane helix</keyword>
<dbReference type="InterPro" id="IPR003439">
    <property type="entry name" value="ABC_transporter-like_ATP-bd"/>
</dbReference>
<dbReference type="GO" id="GO:0016887">
    <property type="term" value="F:ATP hydrolysis activity"/>
    <property type="evidence" value="ECO:0007669"/>
    <property type="project" value="InterPro"/>
</dbReference>
<evidence type="ECO:0000313" key="15">
    <source>
        <dbReference type="Proteomes" id="UP000246702"/>
    </source>
</evidence>
<evidence type="ECO:0000256" key="8">
    <source>
        <dbReference type="ARBA" id="ARBA00022989"/>
    </source>
</evidence>
<feature type="transmembrane region" description="Helical" evidence="11">
    <location>
        <begin position="421"/>
        <end position="440"/>
    </location>
</feature>
<dbReference type="CDD" id="cd18580">
    <property type="entry name" value="ABC_6TM_ABCC_D2"/>
    <property type="match status" value="1"/>
</dbReference>
<evidence type="ECO:0000256" key="3">
    <source>
        <dbReference type="ARBA" id="ARBA00022448"/>
    </source>
</evidence>
<keyword evidence="9 11" id="KW-0472">Membrane</keyword>
<dbReference type="GO" id="GO:0005524">
    <property type="term" value="F:ATP binding"/>
    <property type="evidence" value="ECO:0007669"/>
    <property type="project" value="UniProtKB-KW"/>
</dbReference>
<gene>
    <name evidence="14" type="ORF">BO94DRAFT_559466</name>
</gene>
<dbReference type="InterPro" id="IPR003593">
    <property type="entry name" value="AAA+_ATPase"/>
</dbReference>
<name>A0A317VRD1_9EURO</name>
<dbReference type="PROSITE" id="PS50929">
    <property type="entry name" value="ABC_TM1F"/>
    <property type="match status" value="1"/>
</dbReference>
<proteinExistence type="inferred from homology"/>
<dbReference type="SUPFAM" id="SSF52540">
    <property type="entry name" value="P-loop containing nucleoside triphosphate hydrolases"/>
    <property type="match status" value="2"/>
</dbReference>
<dbReference type="InterPro" id="IPR044726">
    <property type="entry name" value="ABCC_6TM_D2"/>
</dbReference>
<keyword evidence="15" id="KW-1185">Reference proteome</keyword>
<dbReference type="InterPro" id="IPR027417">
    <property type="entry name" value="P-loop_NTPase"/>
</dbReference>
<dbReference type="InterPro" id="IPR011527">
    <property type="entry name" value="ABC1_TM_dom"/>
</dbReference>
<dbReference type="SUPFAM" id="SSF90123">
    <property type="entry name" value="ABC transporter transmembrane region"/>
    <property type="match status" value="1"/>
</dbReference>
<evidence type="ECO:0000256" key="4">
    <source>
        <dbReference type="ARBA" id="ARBA00022475"/>
    </source>
</evidence>
<dbReference type="EMBL" id="MSFK01000028">
    <property type="protein sequence ID" value="PWY76119.1"/>
    <property type="molecule type" value="Genomic_DNA"/>
</dbReference>
<dbReference type="SMART" id="SM00382">
    <property type="entry name" value="AAA"/>
    <property type="match status" value="1"/>
</dbReference>
<feature type="transmembrane region" description="Helical" evidence="11">
    <location>
        <begin position="243"/>
        <end position="265"/>
    </location>
</feature>
<evidence type="ECO:0000259" key="12">
    <source>
        <dbReference type="PROSITE" id="PS50893"/>
    </source>
</evidence>
<dbReference type="OrthoDB" id="6500128at2759"/>
<dbReference type="CDD" id="cd03244">
    <property type="entry name" value="ABCC_MRP_domain2"/>
    <property type="match status" value="1"/>
</dbReference>
<keyword evidence="10" id="KW-0325">Glycoprotein</keyword>
<dbReference type="InterPro" id="IPR036640">
    <property type="entry name" value="ABC1_TM_sf"/>
</dbReference>
<dbReference type="PROSITE" id="PS50893">
    <property type="entry name" value="ABC_TRANSPORTER_2"/>
    <property type="match status" value="1"/>
</dbReference>
<organism evidence="14 15">
    <name type="scientific">Aspergillus sclerotioniger CBS 115572</name>
    <dbReference type="NCBI Taxonomy" id="1450535"/>
    <lineage>
        <taxon>Eukaryota</taxon>
        <taxon>Fungi</taxon>
        <taxon>Dikarya</taxon>
        <taxon>Ascomycota</taxon>
        <taxon>Pezizomycotina</taxon>
        <taxon>Eurotiomycetes</taxon>
        <taxon>Eurotiomycetidae</taxon>
        <taxon>Eurotiales</taxon>
        <taxon>Aspergillaceae</taxon>
        <taxon>Aspergillus</taxon>
        <taxon>Aspergillus subgen. Circumdati</taxon>
    </lineage>
</organism>
<protein>
    <submittedName>
        <fullName evidence="14">P-loop containing nucleoside triphosphate hydrolase protein</fullName>
    </submittedName>
</protein>
<evidence type="ECO:0000256" key="10">
    <source>
        <dbReference type="ARBA" id="ARBA00023180"/>
    </source>
</evidence>
<keyword evidence="4" id="KW-1003">Cell membrane</keyword>
<evidence type="ECO:0000256" key="7">
    <source>
        <dbReference type="ARBA" id="ARBA00022840"/>
    </source>
</evidence>
<evidence type="ECO:0000256" key="5">
    <source>
        <dbReference type="ARBA" id="ARBA00022692"/>
    </source>
</evidence>